<evidence type="ECO:0000256" key="5">
    <source>
        <dbReference type="ARBA" id="ARBA00023136"/>
    </source>
</evidence>
<sequence>MSLSAEDEKAALATTEARRAVEAMDYGSISTTKSVSEETEELIDDESDVYAEYGELADLLEGGTESWTEEEDRRVRFKADWRIMTWACVMFLSLQLNRINIVNVLTTDFLMDLGMQQNDYNLGQTIYFFSFLVMEIPTQIMNTIVGPTIWIPTMMTTWALVGFLQTFITNKASYLATRAILGACQGGFVPGIALYVTSFYKAHEVATRLAMLWSTQYITNSISALLASGIFNMDGLNGWHNWQWLFFLEGLLSLSIGISTFFMMPSFRKPVISKVFTARETAILRARVILDDPSKSKALDGSRVSMMKSLGPRDIITTLTDIYLIPLFLLAWLGFLPSVASYQFMTIMFRSYGYATFEANLLVIPANMTIMTGMLVASFVSDKYRKRWPIPIAAMTWVLPFLILQRVLPDDTPYGLRVFCVIFTVGFPYYTPVLMSWLSANVGDQSKRALAIAIYNIGVQCGSISASNVYRAGDAPFYRNGNSLLIGVSVLVVLITLSTRWLFKRENLRRDMMWSMMTSEEREDYSATTTDKGNRRLDFRFQL</sequence>
<dbReference type="SUPFAM" id="SSF103473">
    <property type="entry name" value="MFS general substrate transporter"/>
    <property type="match status" value="1"/>
</dbReference>
<evidence type="ECO:0000256" key="3">
    <source>
        <dbReference type="ARBA" id="ARBA00022692"/>
    </source>
</evidence>
<dbReference type="PANTHER" id="PTHR43791:SF65">
    <property type="entry name" value="MAJOR FACILITATOR SUPERFAMILY (MFS) PROFILE DOMAIN-CONTAINING PROTEIN-RELATED"/>
    <property type="match status" value="1"/>
</dbReference>
<proteinExistence type="predicted"/>
<dbReference type="InterPro" id="IPR036259">
    <property type="entry name" value="MFS_trans_sf"/>
</dbReference>
<organism evidence="7 8">
    <name type="scientific">Myxozyma melibiosi</name>
    <dbReference type="NCBI Taxonomy" id="54550"/>
    <lineage>
        <taxon>Eukaryota</taxon>
        <taxon>Fungi</taxon>
        <taxon>Dikarya</taxon>
        <taxon>Ascomycota</taxon>
        <taxon>Saccharomycotina</taxon>
        <taxon>Lipomycetes</taxon>
        <taxon>Lipomycetales</taxon>
        <taxon>Lipomycetaceae</taxon>
        <taxon>Myxozyma</taxon>
    </lineage>
</organism>
<feature type="transmembrane region" description="Helical" evidence="6">
    <location>
        <begin position="209"/>
        <end position="231"/>
    </location>
</feature>
<evidence type="ECO:0000313" key="8">
    <source>
        <dbReference type="Proteomes" id="UP001498771"/>
    </source>
</evidence>
<keyword evidence="4 6" id="KW-1133">Transmembrane helix</keyword>
<dbReference type="PANTHER" id="PTHR43791">
    <property type="entry name" value="PERMEASE-RELATED"/>
    <property type="match status" value="1"/>
</dbReference>
<feature type="transmembrane region" description="Helical" evidence="6">
    <location>
        <begin position="414"/>
        <end position="438"/>
    </location>
</feature>
<feature type="transmembrane region" description="Helical" evidence="6">
    <location>
        <begin position="149"/>
        <end position="168"/>
    </location>
</feature>
<comment type="caution">
    <text evidence="7">The sequence shown here is derived from an EMBL/GenBank/DDBJ whole genome shotgun (WGS) entry which is preliminary data.</text>
</comment>
<dbReference type="Gene3D" id="1.20.1250.20">
    <property type="entry name" value="MFS general substrate transporter like domains"/>
    <property type="match status" value="2"/>
</dbReference>
<keyword evidence="2" id="KW-0813">Transport</keyword>
<evidence type="ECO:0000256" key="1">
    <source>
        <dbReference type="ARBA" id="ARBA00004141"/>
    </source>
</evidence>
<evidence type="ECO:0000256" key="4">
    <source>
        <dbReference type="ARBA" id="ARBA00022989"/>
    </source>
</evidence>
<evidence type="ECO:0000256" key="6">
    <source>
        <dbReference type="SAM" id="Phobius"/>
    </source>
</evidence>
<feature type="transmembrane region" description="Helical" evidence="6">
    <location>
        <begin position="482"/>
        <end position="503"/>
    </location>
</feature>
<feature type="transmembrane region" description="Helical" evidence="6">
    <location>
        <begin position="243"/>
        <end position="264"/>
    </location>
</feature>
<keyword evidence="3 6" id="KW-0812">Transmembrane</keyword>
<dbReference type="GeneID" id="90039932"/>
<accession>A0ABR1FFL4</accession>
<comment type="subcellular location">
    <subcellularLocation>
        <location evidence="1">Membrane</location>
        <topology evidence="1">Multi-pass membrane protein</topology>
    </subcellularLocation>
</comment>
<keyword evidence="5 6" id="KW-0472">Membrane</keyword>
<feature type="transmembrane region" description="Helical" evidence="6">
    <location>
        <begin position="450"/>
        <end position="470"/>
    </location>
</feature>
<evidence type="ECO:0000256" key="2">
    <source>
        <dbReference type="ARBA" id="ARBA00022448"/>
    </source>
</evidence>
<dbReference type="Pfam" id="PF07690">
    <property type="entry name" value="MFS_1"/>
    <property type="match status" value="1"/>
</dbReference>
<keyword evidence="8" id="KW-1185">Reference proteome</keyword>
<dbReference type="EMBL" id="JBBJBU010000001">
    <property type="protein sequence ID" value="KAK7208630.1"/>
    <property type="molecule type" value="Genomic_DNA"/>
</dbReference>
<reference evidence="7 8" key="1">
    <citation type="submission" date="2024-03" db="EMBL/GenBank/DDBJ databases">
        <title>Genome-scale model development and genomic sequencing of the oleaginous clade Lipomyces.</title>
        <authorList>
            <consortium name="Lawrence Berkeley National Laboratory"/>
            <person name="Czajka J.J."/>
            <person name="Han Y."/>
            <person name="Kim J."/>
            <person name="Mondo S.J."/>
            <person name="Hofstad B.A."/>
            <person name="Robles A."/>
            <person name="Haridas S."/>
            <person name="Riley R."/>
            <person name="LaButti K."/>
            <person name="Pangilinan J."/>
            <person name="Andreopoulos W."/>
            <person name="Lipzen A."/>
            <person name="Yan J."/>
            <person name="Wang M."/>
            <person name="Ng V."/>
            <person name="Grigoriev I.V."/>
            <person name="Spatafora J.W."/>
            <person name="Magnuson J.K."/>
            <person name="Baker S.E."/>
            <person name="Pomraning K.R."/>
        </authorList>
    </citation>
    <scope>NUCLEOTIDE SEQUENCE [LARGE SCALE GENOMIC DNA]</scope>
    <source>
        <strain evidence="7 8">Phaff 52-87</strain>
    </source>
</reference>
<dbReference type="InterPro" id="IPR011701">
    <property type="entry name" value="MFS"/>
</dbReference>
<evidence type="ECO:0000313" key="7">
    <source>
        <dbReference type="EMBL" id="KAK7208630.1"/>
    </source>
</evidence>
<feature type="transmembrane region" description="Helical" evidence="6">
    <location>
        <begin position="315"/>
        <end position="339"/>
    </location>
</feature>
<protein>
    <submittedName>
        <fullName evidence="7">Major facilitator superfamily domain-containing protein</fullName>
    </submittedName>
</protein>
<feature type="transmembrane region" description="Helical" evidence="6">
    <location>
        <begin position="359"/>
        <end position="381"/>
    </location>
</feature>
<feature type="transmembrane region" description="Helical" evidence="6">
    <location>
        <begin position="121"/>
        <end position="137"/>
    </location>
</feature>
<dbReference type="RefSeq" id="XP_064771663.1">
    <property type="nucleotide sequence ID" value="XM_064914420.1"/>
</dbReference>
<feature type="transmembrane region" description="Helical" evidence="6">
    <location>
        <begin position="388"/>
        <end position="408"/>
    </location>
</feature>
<name>A0ABR1FFL4_9ASCO</name>
<feature type="transmembrane region" description="Helical" evidence="6">
    <location>
        <begin position="174"/>
        <end position="197"/>
    </location>
</feature>
<gene>
    <name evidence="7" type="ORF">BZA70DRAFT_293874</name>
</gene>
<feature type="transmembrane region" description="Helical" evidence="6">
    <location>
        <begin position="83"/>
        <end position="101"/>
    </location>
</feature>
<dbReference type="Proteomes" id="UP001498771">
    <property type="component" value="Unassembled WGS sequence"/>
</dbReference>